<feature type="domain" description="Calcineurin-like phosphoesterase" evidence="1">
    <location>
        <begin position="201"/>
        <end position="416"/>
    </location>
</feature>
<evidence type="ECO:0000313" key="3">
    <source>
        <dbReference type="EMBL" id="KAG2232479.1"/>
    </source>
</evidence>
<dbReference type="Proteomes" id="UP000613177">
    <property type="component" value="Unassembled WGS sequence"/>
</dbReference>
<organism evidence="3 4">
    <name type="scientific">Thamnidium elegans</name>
    <dbReference type="NCBI Taxonomy" id="101142"/>
    <lineage>
        <taxon>Eukaryota</taxon>
        <taxon>Fungi</taxon>
        <taxon>Fungi incertae sedis</taxon>
        <taxon>Mucoromycota</taxon>
        <taxon>Mucoromycotina</taxon>
        <taxon>Mucoromycetes</taxon>
        <taxon>Mucorales</taxon>
        <taxon>Mucorineae</taxon>
        <taxon>Mucoraceae</taxon>
        <taxon>Thamnidium</taxon>
    </lineage>
</organism>
<evidence type="ECO:0000259" key="2">
    <source>
        <dbReference type="Pfam" id="PF00582"/>
    </source>
</evidence>
<dbReference type="InterPro" id="IPR004843">
    <property type="entry name" value="Calcineurin-like_PHP"/>
</dbReference>
<dbReference type="Pfam" id="PF00582">
    <property type="entry name" value="Usp"/>
    <property type="match status" value="1"/>
</dbReference>
<dbReference type="Gene3D" id="3.40.50.12370">
    <property type="match status" value="1"/>
</dbReference>
<proteinExistence type="predicted"/>
<dbReference type="InterPro" id="IPR029052">
    <property type="entry name" value="Metallo-depent_PP-like"/>
</dbReference>
<dbReference type="InterPro" id="IPR006016">
    <property type="entry name" value="UspA"/>
</dbReference>
<reference evidence="3" key="1">
    <citation type="submission" date="2021-01" db="EMBL/GenBank/DDBJ databases">
        <title>Metabolic potential, ecology and presence of endohyphal bacteria is reflected in genomic diversity of Mucoromycotina.</title>
        <authorList>
            <person name="Muszewska A."/>
            <person name="Okrasinska A."/>
            <person name="Steczkiewicz K."/>
            <person name="Drgas O."/>
            <person name="Orlowska M."/>
            <person name="Perlinska-Lenart U."/>
            <person name="Aleksandrzak-Piekarczyk T."/>
            <person name="Szatraj K."/>
            <person name="Zielenkiewicz U."/>
            <person name="Pilsyk S."/>
            <person name="Malc E."/>
            <person name="Mieczkowski P."/>
            <person name="Kruszewska J.S."/>
            <person name="Biernat P."/>
            <person name="Pawlowska J."/>
        </authorList>
    </citation>
    <scope>NUCLEOTIDE SEQUENCE</scope>
    <source>
        <strain evidence="3">WA0000018081</strain>
    </source>
</reference>
<dbReference type="PANTHER" id="PTHR46546">
    <property type="entry name" value="SHEWANELLA-LIKE PROTEIN PHOSPHATASE 1"/>
    <property type="match status" value="1"/>
</dbReference>
<dbReference type="PANTHER" id="PTHR46546:SF4">
    <property type="entry name" value="SHEWANELLA-LIKE PROTEIN PHOSPHATASE 1"/>
    <property type="match status" value="1"/>
</dbReference>
<dbReference type="Gene3D" id="3.60.21.10">
    <property type="match status" value="1"/>
</dbReference>
<gene>
    <name evidence="3" type="ORF">INT48_005196</name>
</gene>
<dbReference type="AlphaFoldDB" id="A0A8H7VZ41"/>
<dbReference type="CDD" id="cd07425">
    <property type="entry name" value="MPP_Shelphs"/>
    <property type="match status" value="1"/>
</dbReference>
<dbReference type="InterPro" id="IPR041787">
    <property type="entry name" value="MPP_Shelphs"/>
</dbReference>
<accession>A0A8H7VZ41</accession>
<dbReference type="GO" id="GO:0016787">
    <property type="term" value="F:hydrolase activity"/>
    <property type="evidence" value="ECO:0007669"/>
    <property type="project" value="InterPro"/>
</dbReference>
<protein>
    <recommendedName>
        <fullName evidence="5">Calcineurin-like phosphoesterase domain-containing protein</fullName>
    </recommendedName>
</protein>
<dbReference type="EMBL" id="JAEPRE010000110">
    <property type="protein sequence ID" value="KAG2232479.1"/>
    <property type="molecule type" value="Genomic_DNA"/>
</dbReference>
<sequence length="491" mass="54572">MTPTEKKDENFVRVVSFDTMTNADLPDYSFTLRGKSAEFKRTRRSRTFMVATDLANYSEYALTWATDEIMDEGDELIVLRVVTVDMNVIEFVIGKVQDTIQKMITLYQPSLLIVGTRGLSEFKGMLLGSISKYCLQHSPVPVAVVRPEDQKVKKSKRFTGLMKLGSLTSEDEETSTDGLFNKLSIKQLSSVLTTKTEFERRIVALGDLHGDLPNTLAILKFSNIIDEDHHWIGGDAIFVQTGDVVDRGLDTIALYELIQNLREEAPLQGGLVIPLLGNHEIMNLVGDWRYVYPGEPETFGGVAQRKKAFEADGFIGEYLTLLNITTRVGSTVFCHGGITPHFSKSGIDWINDQTHESIIPYMHSQGRSGDKHGIFGGKGPTWYRGYALDDEDEVCSVLDTALELLEANRMVVGHTVQHDGAIHTRCGGKVILIDIGISSAYGGRKGALEIRGNEAVALYADRNEDLPNPPPYIPLHQRSNPVDQTVIHQEL</sequence>
<keyword evidence="4" id="KW-1185">Reference proteome</keyword>
<name>A0A8H7VZ41_9FUNG</name>
<dbReference type="Pfam" id="PF00149">
    <property type="entry name" value="Metallophos"/>
    <property type="match status" value="1"/>
</dbReference>
<evidence type="ECO:0000313" key="4">
    <source>
        <dbReference type="Proteomes" id="UP000613177"/>
    </source>
</evidence>
<dbReference type="SUPFAM" id="SSF52402">
    <property type="entry name" value="Adenine nucleotide alpha hydrolases-like"/>
    <property type="match status" value="1"/>
</dbReference>
<evidence type="ECO:0000259" key="1">
    <source>
        <dbReference type="Pfam" id="PF00149"/>
    </source>
</evidence>
<dbReference type="SUPFAM" id="SSF56300">
    <property type="entry name" value="Metallo-dependent phosphatases"/>
    <property type="match status" value="1"/>
</dbReference>
<dbReference type="CDD" id="cd23659">
    <property type="entry name" value="USP_At3g01520-like"/>
    <property type="match status" value="1"/>
</dbReference>
<evidence type="ECO:0008006" key="5">
    <source>
        <dbReference type="Google" id="ProtNLM"/>
    </source>
</evidence>
<comment type="caution">
    <text evidence="3">The sequence shown here is derived from an EMBL/GenBank/DDBJ whole genome shotgun (WGS) entry which is preliminary data.</text>
</comment>
<feature type="domain" description="UspA" evidence="2">
    <location>
        <begin position="90"/>
        <end position="146"/>
    </location>
</feature>